<dbReference type="EMBL" id="CP055900">
    <property type="protein sequence ID" value="QKX57775.1"/>
    <property type="molecule type" value="Genomic_DNA"/>
</dbReference>
<name>A0A7H8QWB8_TALRU</name>
<keyword evidence="2" id="KW-1185">Reference proteome</keyword>
<dbReference type="AlphaFoldDB" id="A0A7H8QWB8"/>
<gene>
    <name evidence="1" type="ORF">TRUGW13939_04895</name>
</gene>
<dbReference type="OrthoDB" id="3906254at2759"/>
<reference evidence="2" key="1">
    <citation type="submission" date="2020-06" db="EMBL/GenBank/DDBJ databases">
        <title>A chromosome-scale genome assembly of Talaromyces rugulosus W13939.</title>
        <authorList>
            <person name="Wang B."/>
            <person name="Guo L."/>
            <person name="Ye K."/>
            <person name="Wang L."/>
        </authorList>
    </citation>
    <scope>NUCLEOTIDE SEQUENCE [LARGE SCALE GENOMIC DNA]</scope>
    <source>
        <strain evidence="2">W13939</strain>
    </source>
</reference>
<evidence type="ECO:0000313" key="2">
    <source>
        <dbReference type="Proteomes" id="UP000509510"/>
    </source>
</evidence>
<dbReference type="GeneID" id="55992393"/>
<dbReference type="InterPro" id="IPR003718">
    <property type="entry name" value="OsmC/Ohr_fam"/>
</dbReference>
<dbReference type="Gene3D" id="3.30.300.20">
    <property type="match status" value="1"/>
</dbReference>
<dbReference type="InterPro" id="IPR015946">
    <property type="entry name" value="KH_dom-like_a/b"/>
</dbReference>
<sequence>MLRIRPHSLAKGLYAGIRCFSSPTRRQLIPVHISGQGNGTVQTITVPGKPFKFSTDAYTMMDGNESHPSPIIYSLASLSSCNQVTGSVVANELGIVIGGWLVTVEGKLPTAVFLEGEKGNPNWESVALKVQVQSNLMGDHDPKFQHFAAEVERRCPMTALFKRSGMQYTSEWINKPLQ</sequence>
<dbReference type="RefSeq" id="XP_035343953.1">
    <property type="nucleotide sequence ID" value="XM_035488060.1"/>
</dbReference>
<dbReference type="Proteomes" id="UP000509510">
    <property type="component" value="Chromosome III"/>
</dbReference>
<evidence type="ECO:0008006" key="3">
    <source>
        <dbReference type="Google" id="ProtNLM"/>
    </source>
</evidence>
<dbReference type="KEGG" id="trg:TRUGW13939_04895"/>
<proteinExistence type="predicted"/>
<dbReference type="PANTHER" id="PTHR35368:SF1">
    <property type="entry name" value="HYDROPEROXIDE REDUCTASE"/>
    <property type="match status" value="1"/>
</dbReference>
<dbReference type="SUPFAM" id="SSF82784">
    <property type="entry name" value="OsmC-like"/>
    <property type="match status" value="1"/>
</dbReference>
<organism evidence="1 2">
    <name type="scientific">Talaromyces rugulosus</name>
    <name type="common">Penicillium rugulosum</name>
    <dbReference type="NCBI Taxonomy" id="121627"/>
    <lineage>
        <taxon>Eukaryota</taxon>
        <taxon>Fungi</taxon>
        <taxon>Dikarya</taxon>
        <taxon>Ascomycota</taxon>
        <taxon>Pezizomycotina</taxon>
        <taxon>Eurotiomycetes</taxon>
        <taxon>Eurotiomycetidae</taxon>
        <taxon>Eurotiales</taxon>
        <taxon>Trichocomaceae</taxon>
        <taxon>Talaromyces</taxon>
        <taxon>Talaromyces sect. Islandici</taxon>
    </lineage>
</organism>
<dbReference type="InterPro" id="IPR052924">
    <property type="entry name" value="OsmC/Ohr_hydroprdx_reductase"/>
</dbReference>
<accession>A0A7H8QWB8</accession>
<dbReference type="InterPro" id="IPR036102">
    <property type="entry name" value="OsmC/Ohrsf"/>
</dbReference>
<dbReference type="PANTHER" id="PTHR35368">
    <property type="entry name" value="HYDROPEROXIDE REDUCTASE"/>
    <property type="match status" value="1"/>
</dbReference>
<evidence type="ECO:0000313" key="1">
    <source>
        <dbReference type="EMBL" id="QKX57775.1"/>
    </source>
</evidence>
<protein>
    <recommendedName>
        <fullName evidence="3">OsmC family protein</fullName>
    </recommendedName>
</protein>
<dbReference type="Pfam" id="PF02566">
    <property type="entry name" value="OsmC"/>
    <property type="match status" value="1"/>
</dbReference>